<dbReference type="Proteomes" id="UP000198863">
    <property type="component" value="Unassembled WGS sequence"/>
</dbReference>
<reference evidence="2" key="1">
    <citation type="submission" date="2016-10" db="EMBL/GenBank/DDBJ databases">
        <authorList>
            <person name="Varghese N."/>
            <person name="Submissions S."/>
        </authorList>
    </citation>
    <scope>NUCLEOTIDE SEQUENCE [LARGE SCALE GENOMIC DNA]</scope>
    <source>
        <strain evidence="2">DSM 44526</strain>
    </source>
</reference>
<sequence>MSSASTSSAAPEQQAAAEAVALVQVYWQTVDQLYTDPSLSIDGLYDVAVDPEATSEAATLQAFRTSGYTQTGQSRVVSTTTGAVDLDSTGEAGDLPTVRVTACIDVTQVGATDTNGASVVAPDQAPYLVADMTIVNIAYPDPAAWRVSSAPNTQAQACPG</sequence>
<organism evidence="1 2">
    <name type="scientific">Klenkia brasiliensis</name>
    <dbReference type="NCBI Taxonomy" id="333142"/>
    <lineage>
        <taxon>Bacteria</taxon>
        <taxon>Bacillati</taxon>
        <taxon>Actinomycetota</taxon>
        <taxon>Actinomycetes</taxon>
        <taxon>Geodermatophilales</taxon>
        <taxon>Geodermatophilaceae</taxon>
        <taxon>Klenkia</taxon>
    </lineage>
</organism>
<gene>
    <name evidence="1" type="ORF">SAMN05660324_1997</name>
</gene>
<evidence type="ECO:0008006" key="3">
    <source>
        <dbReference type="Google" id="ProtNLM"/>
    </source>
</evidence>
<protein>
    <recommendedName>
        <fullName evidence="3">SnoaL-like domain-containing protein</fullName>
    </recommendedName>
</protein>
<evidence type="ECO:0000313" key="1">
    <source>
        <dbReference type="EMBL" id="SDG21546.1"/>
    </source>
</evidence>
<accession>A0A1G7SER4</accession>
<dbReference type="EMBL" id="FNCF01000003">
    <property type="protein sequence ID" value="SDG21546.1"/>
    <property type="molecule type" value="Genomic_DNA"/>
</dbReference>
<proteinExistence type="predicted"/>
<name>A0A1G7SER4_9ACTN</name>
<dbReference type="AlphaFoldDB" id="A0A1G7SER4"/>
<keyword evidence="2" id="KW-1185">Reference proteome</keyword>
<evidence type="ECO:0000313" key="2">
    <source>
        <dbReference type="Proteomes" id="UP000198863"/>
    </source>
</evidence>